<name>A0A9D5DKW8_9CRYT</name>
<comment type="caution">
    <text evidence="1">The sequence shown here is derived from an EMBL/GenBank/DDBJ whole genome shotgun (WGS) entry which is preliminary data.</text>
</comment>
<evidence type="ECO:0000313" key="1">
    <source>
        <dbReference type="EMBL" id="KAJ1612445.1"/>
    </source>
</evidence>
<reference evidence="1" key="1">
    <citation type="submission" date="2022-10" db="EMBL/GenBank/DDBJ databases">
        <title>Adaptive evolution leads to modifications in subtelomeric GC content in a zoonotic Cryptosporidium species.</title>
        <authorList>
            <person name="Li J."/>
            <person name="Feng Y."/>
            <person name="Xiao L."/>
        </authorList>
    </citation>
    <scope>NUCLEOTIDE SEQUENCE</scope>
    <source>
        <strain evidence="1">33844</strain>
    </source>
</reference>
<proteinExistence type="predicted"/>
<gene>
    <name evidence="1" type="ORF">OJ253_534</name>
</gene>
<dbReference type="EMBL" id="JAPCXC010000007">
    <property type="protein sequence ID" value="KAJ1612445.1"/>
    <property type="molecule type" value="Genomic_DNA"/>
</dbReference>
<organism evidence="1">
    <name type="scientific">Cryptosporidium canis</name>
    <dbReference type="NCBI Taxonomy" id="195482"/>
    <lineage>
        <taxon>Eukaryota</taxon>
        <taxon>Sar</taxon>
        <taxon>Alveolata</taxon>
        <taxon>Apicomplexa</taxon>
        <taxon>Conoidasida</taxon>
        <taxon>Coccidia</taxon>
        <taxon>Eucoccidiorida</taxon>
        <taxon>Eimeriorina</taxon>
        <taxon>Cryptosporidiidae</taxon>
        <taxon>Cryptosporidium</taxon>
    </lineage>
</organism>
<protein>
    <submittedName>
        <fullName evidence="1">Uncharacterized protein</fullName>
    </submittedName>
</protein>
<dbReference type="AlphaFoldDB" id="A0A9D5DKW8"/>
<dbReference type="Proteomes" id="UP001067231">
    <property type="component" value="Unassembled WGS sequence"/>
</dbReference>
<sequence length="206" mass="23680">MHPMDRDARKILYSPMIDLLRLIEVWSKRRAELQKSVQKYSALKIESAYISQKSCLGLNMFSLNENYISISNEVIQRKLCDLKNTAKEKMQAIHQILDGISEIHNQLSKFSETHSENVYSGINGSPISGVSVDIVLDFLDEWKDCIESDIKIQGKMFDLVEKLKSHHTRNIQACLGYFQCSPYGDILEGKEVYATLKKSIREFITQ</sequence>
<dbReference type="OrthoDB" id="339652at2759"/>
<accession>A0A9D5DKW8</accession>